<keyword evidence="1" id="KW-0472">Membrane</keyword>
<dbReference type="Proteomes" id="UP000468581">
    <property type="component" value="Unassembled WGS sequence"/>
</dbReference>
<dbReference type="EMBL" id="JAABOO010000004">
    <property type="protein sequence ID" value="NER15227.1"/>
    <property type="molecule type" value="Genomic_DNA"/>
</dbReference>
<reference evidence="2 3" key="1">
    <citation type="submission" date="2020-01" db="EMBL/GenBank/DDBJ databases">
        <title>Leptobacterium flavescens.</title>
        <authorList>
            <person name="Wang G."/>
        </authorList>
    </citation>
    <scope>NUCLEOTIDE SEQUENCE [LARGE SCALE GENOMIC DNA]</scope>
    <source>
        <strain evidence="2 3">KCTC 22160</strain>
    </source>
</reference>
<organism evidence="2 3">
    <name type="scientific">Leptobacterium flavescens</name>
    <dbReference type="NCBI Taxonomy" id="472055"/>
    <lineage>
        <taxon>Bacteria</taxon>
        <taxon>Pseudomonadati</taxon>
        <taxon>Bacteroidota</taxon>
        <taxon>Flavobacteriia</taxon>
        <taxon>Flavobacteriales</taxon>
        <taxon>Flavobacteriaceae</taxon>
        <taxon>Leptobacterium</taxon>
    </lineage>
</organism>
<sequence length="234" mass="27058">MLELFFYLLLLVLIGVILYVYHFALKKTGTKRRKVKIVRVLSGMAGWFLYLFLMSKSGILDNFELPPRFPLLIILPLFLFIGIVLYRNRNHLLLMAIPASWPVYFQSFRIWVELLLLGTYLKGFTPVETTFEGYNFEIVFAITALLVGYLAFNRKLLGGKVVIAWNFLGLAMLATIVFIFMTAIFFPTFWNSDVPLVGPEFTQFPYIFVAGFFMPLAVFVHLLSIIQLNRKKNI</sequence>
<feature type="transmembrane region" description="Helical" evidence="1">
    <location>
        <begin position="93"/>
        <end position="112"/>
    </location>
</feature>
<gene>
    <name evidence="2" type="ORF">GWK08_17355</name>
</gene>
<feature type="transmembrane region" description="Helical" evidence="1">
    <location>
        <begin position="132"/>
        <end position="152"/>
    </location>
</feature>
<accession>A0A6P0UQJ4</accession>
<comment type="caution">
    <text evidence="2">The sequence shown here is derived from an EMBL/GenBank/DDBJ whole genome shotgun (WGS) entry which is preliminary data.</text>
</comment>
<name>A0A6P0UQJ4_9FLAO</name>
<proteinExistence type="predicted"/>
<keyword evidence="1" id="KW-1133">Transmembrane helix</keyword>
<keyword evidence="3" id="KW-1185">Reference proteome</keyword>
<evidence type="ECO:0000313" key="2">
    <source>
        <dbReference type="EMBL" id="NER15227.1"/>
    </source>
</evidence>
<keyword evidence="1" id="KW-0812">Transmembrane</keyword>
<feature type="transmembrane region" description="Helical" evidence="1">
    <location>
        <begin position="164"/>
        <end position="186"/>
    </location>
</feature>
<dbReference type="RefSeq" id="WP_163608516.1">
    <property type="nucleotide sequence ID" value="NZ_JAABOO010000004.1"/>
</dbReference>
<feature type="transmembrane region" description="Helical" evidence="1">
    <location>
        <begin position="206"/>
        <end position="226"/>
    </location>
</feature>
<protein>
    <submittedName>
        <fullName evidence="2">Uncharacterized protein</fullName>
    </submittedName>
</protein>
<dbReference type="AlphaFoldDB" id="A0A6P0UQJ4"/>
<feature type="transmembrane region" description="Helical" evidence="1">
    <location>
        <begin position="37"/>
        <end position="55"/>
    </location>
</feature>
<evidence type="ECO:0000313" key="3">
    <source>
        <dbReference type="Proteomes" id="UP000468581"/>
    </source>
</evidence>
<feature type="transmembrane region" description="Helical" evidence="1">
    <location>
        <begin position="6"/>
        <end position="25"/>
    </location>
</feature>
<feature type="transmembrane region" description="Helical" evidence="1">
    <location>
        <begin position="67"/>
        <end position="86"/>
    </location>
</feature>
<evidence type="ECO:0000256" key="1">
    <source>
        <dbReference type="SAM" id="Phobius"/>
    </source>
</evidence>